<reference evidence="2" key="1">
    <citation type="submission" date="2021-05" db="EMBL/GenBank/DDBJ databases">
        <authorList>
            <person name="Pietrasiak N."/>
            <person name="Ward R."/>
            <person name="Stajich J.E."/>
            <person name="Kurbessoian T."/>
        </authorList>
    </citation>
    <scope>NUCLEOTIDE SEQUENCE</scope>
    <source>
        <strain evidence="2">GSE-TBD4-15B</strain>
    </source>
</reference>
<dbReference type="InterPro" id="IPR011990">
    <property type="entry name" value="TPR-like_helical_dom_sf"/>
</dbReference>
<comment type="caution">
    <text evidence="2">The sequence shown here is derived from an EMBL/GenBank/DDBJ whole genome shotgun (WGS) entry which is preliminary data.</text>
</comment>
<evidence type="ECO:0008006" key="4">
    <source>
        <dbReference type="Google" id="ProtNLM"/>
    </source>
</evidence>
<dbReference type="PROSITE" id="PS50005">
    <property type="entry name" value="TPR"/>
    <property type="match status" value="2"/>
</dbReference>
<dbReference type="Proteomes" id="UP000707356">
    <property type="component" value="Unassembled WGS sequence"/>
</dbReference>
<accession>A0A951P7C6</accession>
<name>A0A951P7C6_9CYAN</name>
<dbReference type="Gene3D" id="1.25.40.10">
    <property type="entry name" value="Tetratricopeptide repeat domain"/>
    <property type="match status" value="3"/>
</dbReference>
<proteinExistence type="predicted"/>
<dbReference type="AlphaFoldDB" id="A0A951P7C6"/>
<feature type="repeat" description="TPR" evidence="1">
    <location>
        <begin position="211"/>
        <end position="244"/>
    </location>
</feature>
<organism evidence="2 3">
    <name type="scientific">Pegethrix bostrychoides GSE-TBD4-15B</name>
    <dbReference type="NCBI Taxonomy" id="2839662"/>
    <lineage>
        <taxon>Bacteria</taxon>
        <taxon>Bacillati</taxon>
        <taxon>Cyanobacteriota</taxon>
        <taxon>Cyanophyceae</taxon>
        <taxon>Oculatellales</taxon>
        <taxon>Oculatellaceae</taxon>
        <taxon>Pegethrix</taxon>
    </lineage>
</organism>
<dbReference type="EMBL" id="JAHHHV010000003">
    <property type="protein sequence ID" value="MBW4463938.1"/>
    <property type="molecule type" value="Genomic_DNA"/>
</dbReference>
<protein>
    <recommendedName>
        <fullName evidence="4">Tetratricopeptide repeat protein</fullName>
    </recommendedName>
</protein>
<evidence type="ECO:0000313" key="2">
    <source>
        <dbReference type="EMBL" id="MBW4463938.1"/>
    </source>
</evidence>
<reference evidence="2" key="2">
    <citation type="journal article" date="2022" name="Microbiol. Resour. Announc.">
        <title>Metagenome Sequencing to Explore Phylogenomics of Terrestrial Cyanobacteria.</title>
        <authorList>
            <person name="Ward R.D."/>
            <person name="Stajich J.E."/>
            <person name="Johansen J.R."/>
            <person name="Huntemann M."/>
            <person name="Clum A."/>
            <person name="Foster B."/>
            <person name="Foster B."/>
            <person name="Roux S."/>
            <person name="Palaniappan K."/>
            <person name="Varghese N."/>
            <person name="Mukherjee S."/>
            <person name="Reddy T.B.K."/>
            <person name="Daum C."/>
            <person name="Copeland A."/>
            <person name="Chen I.A."/>
            <person name="Ivanova N.N."/>
            <person name="Kyrpides N.C."/>
            <person name="Shapiro N."/>
            <person name="Eloe-Fadrosh E.A."/>
            <person name="Pietrasiak N."/>
        </authorList>
    </citation>
    <scope>NUCLEOTIDE SEQUENCE</scope>
    <source>
        <strain evidence="2">GSE-TBD4-15B</strain>
    </source>
</reference>
<gene>
    <name evidence="2" type="ORF">KME07_00650</name>
</gene>
<dbReference type="SMART" id="SM00028">
    <property type="entry name" value="TPR"/>
    <property type="match status" value="3"/>
</dbReference>
<feature type="repeat" description="TPR" evidence="1">
    <location>
        <begin position="250"/>
        <end position="283"/>
    </location>
</feature>
<evidence type="ECO:0000256" key="1">
    <source>
        <dbReference type="PROSITE-ProRule" id="PRU00339"/>
    </source>
</evidence>
<keyword evidence="1" id="KW-0802">TPR repeat</keyword>
<sequence>MKRSIYLDSVSLKFWKSKFWKSKYWQQISLSALIGLPIASGLLIVTQPNFPVKVAALQSRLLSPLKEPYRYPFYDSLSQGERRPMARLQQEIGFYQMQVRQYPDRALDQAALAAAYLRAARMTGEGSWYLLAEQTAQRSLAILPIENAEALSVMARVTEAKHDFAEALRLAQQIPKPTETLSIQATSNLALGKLTAARQAADTLVDQTLSQNAFSLLGLVQTAQGQDEAALKSFDYALEVEEAGELSSSARTRTLLGRFYYERGDLKRAGDFYDEALNILPDYSQALLNQAQLAIRQGHYQVAEQRYQRMNQLSQGAPTLFDPLILRGRAQIKALQGDRTGAEALWTEAETLLRQSLGDSSFGHRRDLARLLLERGQTQDIPEAVTLMQAEVQHRRDAETLNTYAWALFEAKRWPEAQAAVQEAMASGVRSAGLYDRAAAVEQALGNATQVNAYRQKMQQIDPQFNDNARRAVSLGAGLGS</sequence>
<dbReference type="InterPro" id="IPR019734">
    <property type="entry name" value="TPR_rpt"/>
</dbReference>
<dbReference type="SUPFAM" id="SSF48452">
    <property type="entry name" value="TPR-like"/>
    <property type="match status" value="2"/>
</dbReference>
<evidence type="ECO:0000313" key="3">
    <source>
        <dbReference type="Proteomes" id="UP000707356"/>
    </source>
</evidence>